<dbReference type="PROSITE" id="PS00217">
    <property type="entry name" value="SUGAR_TRANSPORT_2"/>
    <property type="match status" value="1"/>
</dbReference>
<dbReference type="Pfam" id="PF00083">
    <property type="entry name" value="Sugar_tr"/>
    <property type="match status" value="1"/>
</dbReference>
<dbReference type="InterPro" id="IPR050814">
    <property type="entry name" value="Myo-inositol_Transporter"/>
</dbReference>
<feature type="transmembrane region" description="Helical" evidence="9">
    <location>
        <begin position="148"/>
        <end position="169"/>
    </location>
</feature>
<dbReference type="GO" id="GO:0022857">
    <property type="term" value="F:transmembrane transporter activity"/>
    <property type="evidence" value="ECO:0007669"/>
    <property type="project" value="InterPro"/>
</dbReference>
<dbReference type="PROSITE" id="PS50850">
    <property type="entry name" value="MFS"/>
    <property type="match status" value="1"/>
</dbReference>
<feature type="transmembrane region" description="Helical" evidence="9">
    <location>
        <begin position="292"/>
        <end position="313"/>
    </location>
</feature>
<evidence type="ECO:0000256" key="3">
    <source>
        <dbReference type="ARBA" id="ARBA00022448"/>
    </source>
</evidence>
<evidence type="ECO:0000256" key="9">
    <source>
        <dbReference type="SAM" id="Phobius"/>
    </source>
</evidence>
<dbReference type="InterPro" id="IPR036259">
    <property type="entry name" value="MFS_trans_sf"/>
</dbReference>
<evidence type="ECO:0000313" key="12">
    <source>
        <dbReference type="Proteomes" id="UP000242175"/>
    </source>
</evidence>
<gene>
    <name evidence="11" type="ORF">CF386_11235</name>
</gene>
<feature type="domain" description="Major facilitator superfamily (MFS) profile" evidence="10">
    <location>
        <begin position="23"/>
        <end position="449"/>
    </location>
</feature>
<dbReference type="AlphaFoldDB" id="A0A220VH90"/>
<dbReference type="PRINTS" id="PR00171">
    <property type="entry name" value="SUGRTRNSPORT"/>
</dbReference>
<dbReference type="InterPro" id="IPR005828">
    <property type="entry name" value="MFS_sugar_transport-like"/>
</dbReference>
<feature type="transmembrane region" description="Helical" evidence="9">
    <location>
        <begin position="20"/>
        <end position="41"/>
    </location>
</feature>
<keyword evidence="12" id="KW-1185">Reference proteome</keyword>
<dbReference type="Proteomes" id="UP000242175">
    <property type="component" value="Chromosome small"/>
</dbReference>
<dbReference type="OrthoDB" id="5368493at2"/>
<feature type="transmembrane region" description="Helical" evidence="9">
    <location>
        <begin position="88"/>
        <end position="108"/>
    </location>
</feature>
<keyword evidence="6 9" id="KW-0472">Membrane</keyword>
<evidence type="ECO:0000256" key="7">
    <source>
        <dbReference type="RuleBase" id="RU003346"/>
    </source>
</evidence>
<feature type="transmembrane region" description="Helical" evidence="9">
    <location>
        <begin position="114"/>
        <end position="136"/>
    </location>
</feature>
<reference evidence="11 12" key="1">
    <citation type="journal article" date="2016" name="Int. J. Syst. Evol. Microbiol.">
        <title>Paraphotobacterium marinum gen. nov., sp. nov., a member of the family Vibrionaceae, isolated from surface seawater.</title>
        <authorList>
            <person name="Huang Z."/>
            <person name="Dong C."/>
            <person name="Shao Z."/>
        </authorList>
    </citation>
    <scope>NUCLEOTIDE SEQUENCE [LARGE SCALE GENOMIC DNA]</scope>
    <source>
        <strain evidence="11 12">NSCS20N07D</strain>
    </source>
</reference>
<dbReference type="NCBIfam" id="TIGR00879">
    <property type="entry name" value="SP"/>
    <property type="match status" value="1"/>
</dbReference>
<dbReference type="PANTHER" id="PTHR48020">
    <property type="entry name" value="PROTON MYO-INOSITOL COTRANSPORTER"/>
    <property type="match status" value="1"/>
</dbReference>
<dbReference type="EMBL" id="CP022356">
    <property type="protein sequence ID" value="ASK79620.1"/>
    <property type="molecule type" value="Genomic_DNA"/>
</dbReference>
<dbReference type="InterPro" id="IPR005829">
    <property type="entry name" value="Sugar_transporter_CS"/>
</dbReference>
<feature type="transmembrane region" description="Helical" evidence="9">
    <location>
        <begin position="356"/>
        <end position="382"/>
    </location>
</feature>
<comment type="subcellular location">
    <subcellularLocation>
        <location evidence="1">Membrane</location>
        <topology evidence="1">Multi-pass membrane protein</topology>
    </subcellularLocation>
</comment>
<evidence type="ECO:0000259" key="10">
    <source>
        <dbReference type="PROSITE" id="PS50850"/>
    </source>
</evidence>
<accession>A0A220VH90</accession>
<evidence type="ECO:0000256" key="5">
    <source>
        <dbReference type="ARBA" id="ARBA00022989"/>
    </source>
</evidence>
<keyword evidence="4 9" id="KW-0812">Transmembrane</keyword>
<protein>
    <submittedName>
        <fullName evidence="11">MFS transporter</fullName>
    </submittedName>
</protein>
<dbReference type="Gene3D" id="1.20.1250.20">
    <property type="entry name" value="MFS general substrate transporter like domains"/>
    <property type="match status" value="1"/>
</dbReference>
<feature type="transmembrane region" description="Helical" evidence="9">
    <location>
        <begin position="325"/>
        <end position="344"/>
    </location>
</feature>
<proteinExistence type="inferred from homology"/>
<comment type="similarity">
    <text evidence="2 7">Belongs to the major facilitator superfamily. Sugar transporter (TC 2.A.1.1) family.</text>
</comment>
<feature type="coiled-coil region" evidence="8">
    <location>
        <begin position="214"/>
        <end position="244"/>
    </location>
</feature>
<evidence type="ECO:0000256" key="8">
    <source>
        <dbReference type="SAM" id="Coils"/>
    </source>
</evidence>
<evidence type="ECO:0000256" key="4">
    <source>
        <dbReference type="ARBA" id="ARBA00022692"/>
    </source>
</evidence>
<feature type="transmembrane region" description="Helical" evidence="9">
    <location>
        <begin position="61"/>
        <end position="81"/>
    </location>
</feature>
<name>A0A220VH90_9GAMM</name>
<feature type="transmembrane region" description="Helical" evidence="9">
    <location>
        <begin position="394"/>
        <end position="415"/>
    </location>
</feature>
<sequence length="471" mass="51289">MSTTTIGSAKVESNSQKGIVYLIALIAALGGLLFGLDQGFVANALSTISAHYNLSTAEKEHFTAILSVGCMIGPAVALLSNRFIGRKYTIIIAGFLFASMSLISTMVPSYEVLFYARLLLGVAVGIAAFTVPIYLIETSPKSKRGTFGTYWQLMITVGIFAVSFINSYITMSFGETVHSLVLMYGVLSFFSVLMFVCVLVIPKSPRYLMLKGKREEALQVLRRTRNSEQEVNEELAEIEEATKVKTSFISFLTKPFFWKIVALCGVLQFFQQTTGINVFIYYGPSILEKAGFAHGLFTQNIIYIVNMLATFIAVKYIDQAGRVKLLTAGGILVVLSLLLAAFSYNHIVAGAALGLYGYMFLAATLLFIVGFACSWGPITWILVAELFPLKSRELGVTLSTIANYFGNTIVAGTSLTLMSAYGTSNLMLIFAVITVVALIVVKKFCPETKGVSIESIEKKFESGTPIKNVGI</sequence>
<keyword evidence="8" id="KW-0175">Coiled coil</keyword>
<evidence type="ECO:0000256" key="6">
    <source>
        <dbReference type="ARBA" id="ARBA00023136"/>
    </source>
</evidence>
<keyword evidence="3 7" id="KW-0813">Transport</keyword>
<feature type="transmembrane region" description="Helical" evidence="9">
    <location>
        <begin position="181"/>
        <end position="201"/>
    </location>
</feature>
<feature type="transmembrane region" description="Helical" evidence="9">
    <location>
        <begin position="256"/>
        <end position="280"/>
    </location>
</feature>
<dbReference type="KEGG" id="pmai:CF386_11235"/>
<dbReference type="InterPro" id="IPR003663">
    <property type="entry name" value="Sugar/inositol_transpt"/>
</dbReference>
<evidence type="ECO:0000256" key="2">
    <source>
        <dbReference type="ARBA" id="ARBA00010992"/>
    </source>
</evidence>
<dbReference type="PANTHER" id="PTHR48020:SF12">
    <property type="entry name" value="PROTON MYO-INOSITOL COTRANSPORTER"/>
    <property type="match status" value="1"/>
</dbReference>
<feature type="transmembrane region" description="Helical" evidence="9">
    <location>
        <begin position="421"/>
        <end position="441"/>
    </location>
</feature>
<keyword evidence="5 9" id="KW-1133">Transmembrane helix</keyword>
<dbReference type="GO" id="GO:0016020">
    <property type="term" value="C:membrane"/>
    <property type="evidence" value="ECO:0007669"/>
    <property type="project" value="UniProtKB-SubCell"/>
</dbReference>
<evidence type="ECO:0000313" key="11">
    <source>
        <dbReference type="EMBL" id="ASK79620.1"/>
    </source>
</evidence>
<evidence type="ECO:0000256" key="1">
    <source>
        <dbReference type="ARBA" id="ARBA00004141"/>
    </source>
</evidence>
<dbReference type="SUPFAM" id="SSF103473">
    <property type="entry name" value="MFS general substrate transporter"/>
    <property type="match status" value="1"/>
</dbReference>
<organism evidence="11 12">
    <name type="scientific">Paraphotobacterium marinum</name>
    <dbReference type="NCBI Taxonomy" id="1755811"/>
    <lineage>
        <taxon>Bacteria</taxon>
        <taxon>Pseudomonadati</taxon>
        <taxon>Pseudomonadota</taxon>
        <taxon>Gammaproteobacteria</taxon>
        <taxon>Vibrionales</taxon>
        <taxon>Vibrionaceae</taxon>
        <taxon>Paraphotobacterium</taxon>
    </lineage>
</organism>
<dbReference type="InterPro" id="IPR020846">
    <property type="entry name" value="MFS_dom"/>
</dbReference>